<comment type="caution">
    <text evidence="3">The sequence shown here is derived from an EMBL/GenBank/DDBJ whole genome shotgun (WGS) entry which is preliminary data.</text>
</comment>
<keyword evidence="4" id="KW-1185">Reference proteome</keyword>
<feature type="domain" description="Membrane protein 6-pyruvoyl-tetrahydropterin synthase-related" evidence="2">
    <location>
        <begin position="76"/>
        <end position="386"/>
    </location>
</feature>
<dbReference type="Proteomes" id="UP000051166">
    <property type="component" value="Unassembled WGS sequence"/>
</dbReference>
<sequence>MNFLKIKKTAAVILGSLLGSYLYLVPFFYDGKLRVGHWLESDANFHLSRLYGLNNAFSHPINYISFKGVGQGVNYFYPWLTFYPAHLLANLLHNEVAGFIAFLFMITCLTFVLSYYSARALFNSERCAVVFSIIYPFSAGRAVNVFQRADIGEIIAMAFFPVVLLCFYKLVLKAANDYWLLLAVSSALIIYSHVLSSIFLFFTLLLLLLCSWSQISNKAALLIAFLKSAFLTLGLTAFFWLPLLQQVHHLQITPPSIKKLADSAVDVSWLLTNSLSNSIGNGNSVLGLVLTVLFIGGALKLQQADYNYRVLWFVSAFLLFLTTNLFPWFLFQNTPIKMIQFPWRFIEVATLLISVSGTWLLRKTRNRNILLLLLLVLAIHTATSFNLRKGAVAVIDGQNYLTTVKNTESSDYYPLKSSQGYQETIAAKRFIVDQTAQNLKFHASNKQVQLQMLAKNKAQTVDTPFLRYLGTSVHVEGKKLPVSTSPRGTVLIKVPAKSTQVTLTSSYTKLGNFSKVLSLFSLAITFLIGCWKYFKLLSN</sequence>
<evidence type="ECO:0000259" key="2">
    <source>
        <dbReference type="Pfam" id="PF10131"/>
    </source>
</evidence>
<dbReference type="PATRIC" id="fig|1423801.4.peg.1575"/>
<feature type="transmembrane region" description="Helical" evidence="1">
    <location>
        <begin position="368"/>
        <end position="387"/>
    </location>
</feature>
<keyword evidence="1" id="KW-1133">Transmembrane helix</keyword>
<feature type="transmembrane region" description="Helical" evidence="1">
    <location>
        <begin position="279"/>
        <end position="299"/>
    </location>
</feature>
<dbReference type="Pfam" id="PF10131">
    <property type="entry name" value="PTPS_related"/>
    <property type="match status" value="1"/>
</dbReference>
<feature type="transmembrane region" description="Helical" evidence="1">
    <location>
        <begin position="516"/>
        <end position="534"/>
    </location>
</feature>
<gene>
    <name evidence="3" type="ORF">FD50_GL001537</name>
</gene>
<dbReference type="InterPro" id="IPR018776">
    <property type="entry name" value="Membrane_prot_PTPS-rel_domain"/>
</dbReference>
<evidence type="ECO:0000313" key="3">
    <source>
        <dbReference type="EMBL" id="KRL97551.1"/>
    </source>
</evidence>
<dbReference type="EMBL" id="AZFQ01000052">
    <property type="protein sequence ID" value="KRL97551.1"/>
    <property type="molecule type" value="Genomic_DNA"/>
</dbReference>
<feature type="transmembrane region" description="Helical" evidence="1">
    <location>
        <begin position="178"/>
        <end position="208"/>
    </location>
</feature>
<dbReference type="RefSeq" id="WP_056961340.1">
    <property type="nucleotide sequence ID" value="NZ_AZFQ01000052.1"/>
</dbReference>
<dbReference type="STRING" id="1423801.FD50_GL001537"/>
<evidence type="ECO:0000256" key="1">
    <source>
        <dbReference type="SAM" id="Phobius"/>
    </source>
</evidence>
<keyword evidence="1" id="KW-0472">Membrane</keyword>
<name>A0A0R1UWC1_9LACO</name>
<feature type="transmembrane region" description="Helical" evidence="1">
    <location>
        <begin position="311"/>
        <end position="331"/>
    </location>
</feature>
<dbReference type="AlphaFoldDB" id="A0A0R1UWC1"/>
<proteinExistence type="predicted"/>
<feature type="transmembrane region" description="Helical" evidence="1">
    <location>
        <begin position="343"/>
        <end position="361"/>
    </location>
</feature>
<reference evidence="3 4" key="1">
    <citation type="journal article" date="2015" name="Genome Announc.">
        <title>Expanding the biotechnology potential of lactobacilli through comparative genomics of 213 strains and associated genera.</title>
        <authorList>
            <person name="Sun Z."/>
            <person name="Harris H.M."/>
            <person name="McCann A."/>
            <person name="Guo C."/>
            <person name="Argimon S."/>
            <person name="Zhang W."/>
            <person name="Yang X."/>
            <person name="Jeffery I.B."/>
            <person name="Cooney J.C."/>
            <person name="Kagawa T.F."/>
            <person name="Liu W."/>
            <person name="Song Y."/>
            <person name="Salvetti E."/>
            <person name="Wrobel A."/>
            <person name="Rasinkangas P."/>
            <person name="Parkhill J."/>
            <person name="Rea M.C."/>
            <person name="O'Sullivan O."/>
            <person name="Ritari J."/>
            <person name="Douillard F.P."/>
            <person name="Paul Ross R."/>
            <person name="Yang R."/>
            <person name="Briner A.E."/>
            <person name="Felis G.E."/>
            <person name="de Vos W.M."/>
            <person name="Barrangou R."/>
            <person name="Klaenhammer T.R."/>
            <person name="Caufield P.W."/>
            <person name="Cui Y."/>
            <person name="Zhang H."/>
            <person name="O'Toole P.W."/>
        </authorList>
    </citation>
    <scope>NUCLEOTIDE SEQUENCE [LARGE SCALE GENOMIC DNA]</scope>
    <source>
        <strain evidence="3 4">DSM 16230</strain>
    </source>
</reference>
<organism evidence="3 4">
    <name type="scientific">Liquorilactobacillus satsumensis DSM 16230 = JCM 12392</name>
    <dbReference type="NCBI Taxonomy" id="1423801"/>
    <lineage>
        <taxon>Bacteria</taxon>
        <taxon>Bacillati</taxon>
        <taxon>Bacillota</taxon>
        <taxon>Bacilli</taxon>
        <taxon>Lactobacillales</taxon>
        <taxon>Lactobacillaceae</taxon>
        <taxon>Liquorilactobacillus</taxon>
    </lineage>
</organism>
<keyword evidence="1" id="KW-0812">Transmembrane</keyword>
<accession>A0A0R1UWC1</accession>
<feature type="transmembrane region" description="Helical" evidence="1">
    <location>
        <begin position="220"/>
        <end position="241"/>
    </location>
</feature>
<feature type="transmembrane region" description="Helical" evidence="1">
    <location>
        <begin position="154"/>
        <end position="172"/>
    </location>
</feature>
<feature type="transmembrane region" description="Helical" evidence="1">
    <location>
        <begin position="96"/>
        <end position="116"/>
    </location>
</feature>
<evidence type="ECO:0000313" key="4">
    <source>
        <dbReference type="Proteomes" id="UP000051166"/>
    </source>
</evidence>
<dbReference type="OrthoDB" id="9784157at2"/>
<protein>
    <recommendedName>
        <fullName evidence="2">Membrane protein 6-pyruvoyl-tetrahydropterin synthase-related domain-containing protein</fullName>
    </recommendedName>
</protein>
<dbReference type="GeneID" id="98308834"/>
<feature type="transmembrane region" description="Helical" evidence="1">
    <location>
        <begin position="12"/>
        <end position="29"/>
    </location>
</feature>